<evidence type="ECO:0000313" key="3">
    <source>
        <dbReference type="EMBL" id="OAG11393.1"/>
    </source>
</evidence>
<feature type="domain" description="DUF3824" evidence="2">
    <location>
        <begin position="4"/>
        <end position="101"/>
    </location>
</feature>
<evidence type="ECO:0000259" key="2">
    <source>
        <dbReference type="Pfam" id="PF12868"/>
    </source>
</evidence>
<dbReference type="InterPro" id="IPR024436">
    <property type="entry name" value="DUF3824"/>
</dbReference>
<dbReference type="GeneID" id="28764704"/>
<evidence type="ECO:0000313" key="4">
    <source>
        <dbReference type="Proteomes" id="UP000077069"/>
    </source>
</evidence>
<feature type="non-terminal residue" evidence="3">
    <location>
        <position position="160"/>
    </location>
</feature>
<dbReference type="InParanoid" id="A0A177CV39"/>
<dbReference type="STRING" id="1460663.A0A177CV39"/>
<dbReference type="Proteomes" id="UP000077069">
    <property type="component" value="Unassembled WGS sequence"/>
</dbReference>
<dbReference type="RefSeq" id="XP_018041758.1">
    <property type="nucleotide sequence ID" value="XM_018181218.1"/>
</dbReference>
<feature type="non-terminal residue" evidence="3">
    <location>
        <position position="1"/>
    </location>
</feature>
<keyword evidence="4" id="KW-1185">Reference proteome</keyword>
<proteinExistence type="predicted"/>
<dbReference type="OrthoDB" id="3561737at2759"/>
<accession>A0A177CV39</accession>
<dbReference type="EMBL" id="KV441548">
    <property type="protein sequence ID" value="OAG11393.1"/>
    <property type="molecule type" value="Genomic_DNA"/>
</dbReference>
<feature type="compositionally biased region" description="Low complexity" evidence="1">
    <location>
        <begin position="60"/>
        <end position="76"/>
    </location>
</feature>
<sequence>QEDSAYSTGSYSPPPPGAEDPQYFPQTNYFPPPPTQPVDYSNNNNNYPPYNPADYPPPNNGYSPSNAGHIHPATGYTPPPPEPGNPYAHQDPRYRRPDDNVSARDPPLPEHVHASRFDRLGAQHANSPIHNVPSPIHSASRETETTIQPEPVKPASEKSV</sequence>
<feature type="region of interest" description="Disordered" evidence="1">
    <location>
        <begin position="1"/>
        <end position="160"/>
    </location>
</feature>
<dbReference type="AlphaFoldDB" id="A0A177CV39"/>
<protein>
    <recommendedName>
        <fullName evidence="2">DUF3824 domain-containing protein</fullName>
    </recommendedName>
</protein>
<organism evidence="3 4">
    <name type="scientific">Paraphaeosphaeria sporulosa</name>
    <dbReference type="NCBI Taxonomy" id="1460663"/>
    <lineage>
        <taxon>Eukaryota</taxon>
        <taxon>Fungi</taxon>
        <taxon>Dikarya</taxon>
        <taxon>Ascomycota</taxon>
        <taxon>Pezizomycotina</taxon>
        <taxon>Dothideomycetes</taxon>
        <taxon>Pleosporomycetidae</taxon>
        <taxon>Pleosporales</taxon>
        <taxon>Massarineae</taxon>
        <taxon>Didymosphaeriaceae</taxon>
        <taxon>Paraphaeosphaeria</taxon>
    </lineage>
</organism>
<feature type="compositionally biased region" description="Pro residues" evidence="1">
    <location>
        <begin position="49"/>
        <end position="59"/>
    </location>
</feature>
<reference evidence="3 4" key="1">
    <citation type="submission" date="2016-05" db="EMBL/GenBank/DDBJ databases">
        <title>Comparative analysis of secretome profiles of manganese(II)-oxidizing ascomycete fungi.</title>
        <authorList>
            <consortium name="DOE Joint Genome Institute"/>
            <person name="Zeiner C.A."/>
            <person name="Purvine S.O."/>
            <person name="Zink E.M."/>
            <person name="Wu S."/>
            <person name="Pasa-Tolic L."/>
            <person name="Chaput D.L."/>
            <person name="Haridas S."/>
            <person name="Grigoriev I.V."/>
            <person name="Santelli C.M."/>
            <person name="Hansel C.M."/>
        </authorList>
    </citation>
    <scope>NUCLEOTIDE SEQUENCE [LARGE SCALE GENOMIC DNA]</scope>
    <source>
        <strain evidence="3 4">AP3s5-JAC2a</strain>
    </source>
</reference>
<feature type="compositionally biased region" description="Basic and acidic residues" evidence="1">
    <location>
        <begin position="90"/>
        <end position="121"/>
    </location>
</feature>
<feature type="compositionally biased region" description="Low complexity" evidence="1">
    <location>
        <begin position="1"/>
        <end position="11"/>
    </location>
</feature>
<name>A0A177CV39_9PLEO</name>
<dbReference type="Pfam" id="PF12868">
    <property type="entry name" value="DUF3824"/>
    <property type="match status" value="1"/>
</dbReference>
<gene>
    <name evidence="3" type="ORF">CC84DRAFT_1191955</name>
</gene>
<evidence type="ECO:0000256" key="1">
    <source>
        <dbReference type="SAM" id="MobiDB-lite"/>
    </source>
</evidence>